<keyword evidence="3" id="KW-1185">Reference proteome</keyword>
<dbReference type="OrthoDB" id="10394632at2759"/>
<protein>
    <submittedName>
        <fullName evidence="2">Uncharacterized protein</fullName>
    </submittedName>
</protein>
<evidence type="ECO:0000313" key="3">
    <source>
        <dbReference type="Proteomes" id="UP000230233"/>
    </source>
</evidence>
<comment type="caution">
    <text evidence="2">The sequence shown here is derived from an EMBL/GenBank/DDBJ whole genome shotgun (WGS) entry which is preliminary data.</text>
</comment>
<proteinExistence type="predicted"/>
<reference evidence="3" key="1">
    <citation type="submission" date="2017-10" db="EMBL/GenBank/DDBJ databases">
        <title>Rapid genome shrinkage in a self-fertile nematode reveals novel sperm competition proteins.</title>
        <authorList>
            <person name="Yin D."/>
            <person name="Schwarz E.M."/>
            <person name="Thomas C.G."/>
            <person name="Felde R.L."/>
            <person name="Korf I.F."/>
            <person name="Cutter A.D."/>
            <person name="Schartner C.M."/>
            <person name="Ralston E.J."/>
            <person name="Meyer B.J."/>
            <person name="Haag E.S."/>
        </authorList>
    </citation>
    <scope>NUCLEOTIDE SEQUENCE [LARGE SCALE GENOMIC DNA]</scope>
    <source>
        <strain evidence="3">JU1422</strain>
    </source>
</reference>
<feature type="region of interest" description="Disordered" evidence="1">
    <location>
        <begin position="185"/>
        <end position="228"/>
    </location>
</feature>
<name>A0A2G5SL95_9PELO</name>
<organism evidence="2 3">
    <name type="scientific">Caenorhabditis nigoni</name>
    <dbReference type="NCBI Taxonomy" id="1611254"/>
    <lineage>
        <taxon>Eukaryota</taxon>
        <taxon>Metazoa</taxon>
        <taxon>Ecdysozoa</taxon>
        <taxon>Nematoda</taxon>
        <taxon>Chromadorea</taxon>
        <taxon>Rhabditida</taxon>
        <taxon>Rhabditina</taxon>
        <taxon>Rhabditomorpha</taxon>
        <taxon>Rhabditoidea</taxon>
        <taxon>Rhabditidae</taxon>
        <taxon>Peloderinae</taxon>
        <taxon>Caenorhabditis</taxon>
    </lineage>
</organism>
<sequence length="488" mass="52430">MDVNQVLNAPQHSTLNALEAINEQLTQTILAQAAPSAVVPNPVPILEMFRGINPSEHGLLSIPTALPGPRGSLTLGTSQLMINMELSRMQEQLFSNMKALEAAPAPVSHSSSAESSSSNYDSHGSLTLGNEPISGLDPNFQKALLASTTLCSFPGISPHVAMSDCIVPTYAQKIEEQFKKRIRDEQQNRKRVREHSGSEAVNAEGQDVGARTELASSEVPPPKLQVQGGTENEIQVIAHHRCPPKPVTTSSTTSLAIPISAATPASVIVSTSSNRQASSIASVSTNVQGTSWQQKVSQSMQQPGLLEQRAIIIAAAAAQPKPPAPQLRAPQSQIFVLAGAKTESSGQQGFDTEMFDCGYMQEAEIVTEDHIPQNIGQKIHSVMNKTLATPGIFGSNQRVHLTITNSLEIKNGRTTTKVEFGKIAVVYLYGAAHVLGIGYYTNNTKERLHLTILKINSNTERNTIAEDLLKCCAHQYVGNPTAFNLIIL</sequence>
<dbReference type="Proteomes" id="UP000230233">
    <property type="component" value="Chromosome X"/>
</dbReference>
<evidence type="ECO:0000256" key="1">
    <source>
        <dbReference type="SAM" id="MobiDB-lite"/>
    </source>
</evidence>
<gene>
    <name evidence="2" type="primary">Cnig_chr_X.g22681</name>
    <name evidence="2" type="ORF">B9Z55_022681</name>
</gene>
<feature type="compositionally biased region" description="Low complexity" evidence="1">
    <location>
        <begin position="105"/>
        <end position="118"/>
    </location>
</feature>
<evidence type="ECO:0000313" key="2">
    <source>
        <dbReference type="EMBL" id="PIC15864.1"/>
    </source>
</evidence>
<dbReference type="AlphaFoldDB" id="A0A2G5SL95"/>
<accession>A0A2G5SL95</accession>
<feature type="region of interest" description="Disordered" evidence="1">
    <location>
        <begin position="105"/>
        <end position="126"/>
    </location>
</feature>
<dbReference type="EMBL" id="PDUG01000006">
    <property type="protein sequence ID" value="PIC15864.1"/>
    <property type="molecule type" value="Genomic_DNA"/>
</dbReference>